<dbReference type="EMBL" id="VSWD01000011">
    <property type="protein sequence ID" value="KAK3087365.1"/>
    <property type="molecule type" value="Genomic_DNA"/>
</dbReference>
<evidence type="ECO:0000256" key="1">
    <source>
        <dbReference type="ARBA" id="ARBA00004496"/>
    </source>
</evidence>
<accession>A0AA88XL23</accession>
<dbReference type="AlphaFoldDB" id="A0AA88XL23"/>
<evidence type="ECO:0000313" key="6">
    <source>
        <dbReference type="Proteomes" id="UP001186944"/>
    </source>
</evidence>
<protein>
    <recommendedName>
        <fullName evidence="3">Protein C10</fullName>
    </recommendedName>
</protein>
<dbReference type="InterPro" id="IPR026317">
    <property type="entry name" value="P_C10"/>
</dbReference>
<evidence type="ECO:0000256" key="4">
    <source>
        <dbReference type="ARBA" id="ARBA00022490"/>
    </source>
</evidence>
<gene>
    <name evidence="5" type="ORF">FSP39_005056</name>
</gene>
<reference evidence="5" key="1">
    <citation type="submission" date="2019-08" db="EMBL/GenBank/DDBJ databases">
        <title>The improved chromosome-level genome for the pearl oyster Pinctada fucata martensii using PacBio sequencing and Hi-C.</title>
        <authorList>
            <person name="Zheng Z."/>
        </authorList>
    </citation>
    <scope>NUCLEOTIDE SEQUENCE</scope>
    <source>
        <strain evidence="5">ZZ-2019</strain>
        <tissue evidence="5">Adductor muscle</tissue>
    </source>
</reference>
<dbReference type="Proteomes" id="UP001186944">
    <property type="component" value="Unassembled WGS sequence"/>
</dbReference>
<dbReference type="Pfam" id="PF14974">
    <property type="entry name" value="P_C10"/>
    <property type="match status" value="1"/>
</dbReference>
<name>A0AA88XL23_PINIB</name>
<keyword evidence="6" id="KW-1185">Reference proteome</keyword>
<dbReference type="PANTHER" id="PTHR13463">
    <property type="entry name" value="PROTEIN C10"/>
    <property type="match status" value="1"/>
</dbReference>
<comment type="subcellular location">
    <subcellularLocation>
        <location evidence="1">Cytoplasm</location>
    </subcellularLocation>
</comment>
<sequence>MAGNDMLRSMQIVFPVATQIQMDIIDRYGFPADGDGLIRFTQAVKVYEKQDEEIAQLNYELRTTMIPALTVQVPNGEQDGT</sequence>
<proteinExistence type="inferred from homology"/>
<organism evidence="5 6">
    <name type="scientific">Pinctada imbricata</name>
    <name type="common">Atlantic pearl-oyster</name>
    <name type="synonym">Pinctada martensii</name>
    <dbReference type="NCBI Taxonomy" id="66713"/>
    <lineage>
        <taxon>Eukaryota</taxon>
        <taxon>Metazoa</taxon>
        <taxon>Spiralia</taxon>
        <taxon>Lophotrochozoa</taxon>
        <taxon>Mollusca</taxon>
        <taxon>Bivalvia</taxon>
        <taxon>Autobranchia</taxon>
        <taxon>Pteriomorphia</taxon>
        <taxon>Pterioida</taxon>
        <taxon>Pterioidea</taxon>
        <taxon>Pteriidae</taxon>
        <taxon>Pinctada</taxon>
    </lineage>
</organism>
<evidence type="ECO:0000313" key="5">
    <source>
        <dbReference type="EMBL" id="KAK3087365.1"/>
    </source>
</evidence>
<evidence type="ECO:0000256" key="2">
    <source>
        <dbReference type="ARBA" id="ARBA00007083"/>
    </source>
</evidence>
<evidence type="ECO:0000256" key="3">
    <source>
        <dbReference type="ARBA" id="ARBA00020502"/>
    </source>
</evidence>
<dbReference type="GO" id="GO:0005737">
    <property type="term" value="C:cytoplasm"/>
    <property type="evidence" value="ECO:0007669"/>
    <property type="project" value="UniProtKB-SubCell"/>
</dbReference>
<comment type="similarity">
    <text evidence="2">Belongs to the UPF0456 family.</text>
</comment>
<comment type="caution">
    <text evidence="5">The sequence shown here is derived from an EMBL/GenBank/DDBJ whole genome shotgun (WGS) entry which is preliminary data.</text>
</comment>
<dbReference type="GO" id="GO:0009791">
    <property type="term" value="P:post-embryonic development"/>
    <property type="evidence" value="ECO:0007669"/>
    <property type="project" value="TreeGrafter"/>
</dbReference>
<dbReference type="PANTHER" id="PTHR13463:SF3">
    <property type="entry name" value="PROTEIN C10"/>
    <property type="match status" value="1"/>
</dbReference>
<keyword evidence="4" id="KW-0963">Cytoplasm</keyword>